<keyword evidence="2 5" id="KW-0547">Nucleotide-binding</keyword>
<comment type="caution">
    <text evidence="9">The sequence shown here is derived from an EMBL/GenBank/DDBJ whole genome shotgun (WGS) entry which is preliminary data.</text>
</comment>
<dbReference type="SUPFAM" id="SSF54768">
    <property type="entry name" value="dsRNA-binding domain-like"/>
    <property type="match status" value="2"/>
</dbReference>
<evidence type="ECO:0000256" key="6">
    <source>
        <dbReference type="SAM" id="MobiDB-lite"/>
    </source>
</evidence>
<dbReference type="PROSITE" id="PS01075">
    <property type="entry name" value="ACETATE_KINASE_1"/>
    <property type="match status" value="1"/>
</dbReference>
<feature type="region of interest" description="Disordered" evidence="6">
    <location>
        <begin position="183"/>
        <end position="205"/>
    </location>
</feature>
<dbReference type="PANTHER" id="PTHR21060">
    <property type="entry name" value="ACETATE KINASE"/>
    <property type="match status" value="1"/>
</dbReference>
<feature type="domain" description="DRBM" evidence="7">
    <location>
        <begin position="112"/>
        <end position="178"/>
    </location>
</feature>
<keyword evidence="5" id="KW-0479">Metal-binding</keyword>
<feature type="domain" description="NAD(P)-binding" evidence="8">
    <location>
        <begin position="429"/>
        <end position="594"/>
    </location>
</feature>
<dbReference type="InterPro" id="IPR043129">
    <property type="entry name" value="ATPase_NBD"/>
</dbReference>
<dbReference type="Pfam" id="PF00871">
    <property type="entry name" value="Acetate_kinase"/>
    <property type="match status" value="1"/>
</dbReference>
<dbReference type="GO" id="GO:0006083">
    <property type="term" value="P:acetate metabolic process"/>
    <property type="evidence" value="ECO:0007669"/>
    <property type="project" value="TreeGrafter"/>
</dbReference>
<accession>A0A1Q9EJJ4</accession>
<keyword evidence="4 5" id="KW-0067">ATP-binding</keyword>
<protein>
    <recommendedName>
        <fullName evidence="5">Probable acetate kinase</fullName>
        <ecNumber evidence="5">2.7.2.1</ecNumber>
    </recommendedName>
    <alternativeName>
        <fullName evidence="5">Acetokinase</fullName>
    </alternativeName>
</protein>
<feature type="binding site" evidence="5">
    <location>
        <begin position="928"/>
        <end position="930"/>
    </location>
    <ligand>
        <name>ATP</name>
        <dbReference type="ChEBI" id="CHEBI:30616"/>
    </ligand>
</feature>
<comment type="pathway">
    <text evidence="5">Metabolic intermediate biosynthesis; acetyl-CoA biosynthesis; acetyl-CoA from acetate: step 1/2.</text>
</comment>
<dbReference type="PROSITE" id="PS01076">
    <property type="entry name" value="ACETATE_KINASE_2"/>
    <property type="match status" value="1"/>
</dbReference>
<reference evidence="9 10" key="1">
    <citation type="submission" date="2016-02" db="EMBL/GenBank/DDBJ databases">
        <title>Genome analysis of coral dinoflagellate symbionts highlights evolutionary adaptations to a symbiotic lifestyle.</title>
        <authorList>
            <person name="Aranda M."/>
            <person name="Li Y."/>
            <person name="Liew Y.J."/>
            <person name="Baumgarten S."/>
            <person name="Simakov O."/>
            <person name="Wilson M."/>
            <person name="Piel J."/>
            <person name="Ashoor H."/>
            <person name="Bougouffa S."/>
            <person name="Bajic V.B."/>
            <person name="Ryu T."/>
            <person name="Ravasi T."/>
            <person name="Bayer T."/>
            <person name="Micklem G."/>
            <person name="Kim H."/>
            <person name="Bhak J."/>
            <person name="Lajeunesse T.C."/>
            <person name="Voolstra C.R."/>
        </authorList>
    </citation>
    <scope>NUCLEOTIDE SEQUENCE [LARGE SCALE GENOMIC DNA]</scope>
    <source>
        <strain evidence="9 10">CCMP2467</strain>
    </source>
</reference>
<keyword evidence="1 5" id="KW-0808">Transferase</keyword>
<feature type="region of interest" description="Disordered" evidence="6">
    <location>
        <begin position="1"/>
        <end position="40"/>
    </location>
</feature>
<gene>
    <name evidence="9" type="primary">ackA</name>
    <name evidence="9" type="ORF">AK812_SmicGene9052</name>
</gene>
<dbReference type="InterPro" id="IPR000890">
    <property type="entry name" value="Aliphatic_acid_kin_short-chain"/>
</dbReference>
<feature type="binding site" evidence="5">
    <location>
        <position position="736"/>
    </location>
    <ligand>
        <name>substrate</name>
    </ligand>
</feature>
<dbReference type="InterPro" id="IPR016040">
    <property type="entry name" value="NAD(P)-bd_dom"/>
</dbReference>
<keyword evidence="3 5" id="KW-0418">Kinase</keyword>
<comment type="caution">
    <text evidence="5">Lacks conserved residue(s) required for the propagation of feature annotation.</text>
</comment>
<evidence type="ECO:0000313" key="10">
    <source>
        <dbReference type="Proteomes" id="UP000186817"/>
    </source>
</evidence>
<dbReference type="PRINTS" id="PR00471">
    <property type="entry name" value="ACETATEKNASE"/>
</dbReference>
<evidence type="ECO:0000313" key="9">
    <source>
        <dbReference type="EMBL" id="OLQ07521.1"/>
    </source>
</evidence>
<dbReference type="OrthoDB" id="67445at2759"/>
<dbReference type="GO" id="GO:0006085">
    <property type="term" value="P:acetyl-CoA biosynthetic process"/>
    <property type="evidence" value="ECO:0007669"/>
    <property type="project" value="UniProtKB-UniRule"/>
</dbReference>
<dbReference type="GO" id="GO:0005524">
    <property type="term" value="F:ATP binding"/>
    <property type="evidence" value="ECO:0007669"/>
    <property type="project" value="UniProtKB-KW"/>
</dbReference>
<evidence type="ECO:0000256" key="1">
    <source>
        <dbReference type="ARBA" id="ARBA00022679"/>
    </source>
</evidence>
<feature type="binding site" evidence="5">
    <location>
        <position position="1034"/>
    </location>
    <ligand>
        <name>Mg(2+)</name>
        <dbReference type="ChEBI" id="CHEBI:18420"/>
    </ligand>
</feature>
<dbReference type="InterPro" id="IPR004372">
    <property type="entry name" value="Ac/propionate_kinase"/>
</dbReference>
<dbReference type="Pfam" id="PF13460">
    <property type="entry name" value="NAD_binding_10"/>
    <property type="match status" value="1"/>
</dbReference>
<feature type="region of interest" description="Disordered" evidence="6">
    <location>
        <begin position="64"/>
        <end position="85"/>
    </location>
</feature>
<keyword evidence="5" id="KW-0460">Magnesium</keyword>
<dbReference type="PANTHER" id="PTHR21060:SF15">
    <property type="entry name" value="ACETATE KINASE-RELATED"/>
    <property type="match status" value="1"/>
</dbReference>
<dbReference type="AlphaFoldDB" id="A0A1Q9EJJ4"/>
<feature type="domain" description="DRBM" evidence="7">
    <location>
        <begin position="228"/>
        <end position="301"/>
    </location>
</feature>
<name>A0A1Q9EJJ4_SYMMI</name>
<evidence type="ECO:0000259" key="7">
    <source>
        <dbReference type="Pfam" id="PF00035"/>
    </source>
</evidence>
<dbReference type="InterPro" id="IPR023865">
    <property type="entry name" value="Aliphatic_acid_kinase_CS"/>
</dbReference>
<dbReference type="InterPro" id="IPR014720">
    <property type="entry name" value="dsRBD_dom"/>
</dbReference>
<dbReference type="EC" id="2.7.2.1" evidence="5"/>
<feature type="compositionally biased region" description="Polar residues" evidence="6">
    <location>
        <begin position="26"/>
        <end position="40"/>
    </location>
</feature>
<dbReference type="UniPathway" id="UPA00340">
    <property type="reaction ID" value="UER00458"/>
</dbReference>
<dbReference type="Gene3D" id="3.30.160.20">
    <property type="match status" value="1"/>
</dbReference>
<dbReference type="Gene3D" id="3.40.50.720">
    <property type="entry name" value="NAD(P)-binding Rossmann-like Domain"/>
    <property type="match status" value="1"/>
</dbReference>
<dbReference type="GO" id="GO:0000287">
    <property type="term" value="F:magnesium ion binding"/>
    <property type="evidence" value="ECO:0007669"/>
    <property type="project" value="UniProtKB-UniRule"/>
</dbReference>
<feature type="site" description="Transition state stabilizer" evidence="5">
    <location>
        <position position="826"/>
    </location>
</feature>
<proteinExistence type="inferred from homology"/>
<dbReference type="Pfam" id="PF00035">
    <property type="entry name" value="dsrm"/>
    <property type="match status" value="2"/>
</dbReference>
<dbReference type="InterPro" id="IPR036291">
    <property type="entry name" value="NAD(P)-bd_dom_sf"/>
</dbReference>
<dbReference type="EMBL" id="LSRX01000136">
    <property type="protein sequence ID" value="OLQ07521.1"/>
    <property type="molecule type" value="Genomic_DNA"/>
</dbReference>
<feature type="active site" description="Proton donor/acceptor" evidence="5">
    <location>
        <position position="794"/>
    </location>
</feature>
<keyword evidence="10" id="KW-1185">Reference proteome</keyword>
<feature type="binding site" evidence="5">
    <location>
        <begin position="854"/>
        <end position="858"/>
    </location>
    <ligand>
        <name>ATP</name>
        <dbReference type="ChEBI" id="CHEBI:30616"/>
    </ligand>
</feature>
<evidence type="ECO:0000256" key="4">
    <source>
        <dbReference type="ARBA" id="ARBA00022840"/>
    </source>
</evidence>
<evidence type="ECO:0000256" key="2">
    <source>
        <dbReference type="ARBA" id="ARBA00022741"/>
    </source>
</evidence>
<sequence length="1092" mass="118323">MSLKAAMMLTPSPPPTAAVPIRRPCSETQKSAHRSGSQSHAAKPALLLLSGCVLRFGLRGGRLSRGSQRNGLRSPRVSRAAGGPVEEGDTIAVVGAGGNAPTSMQAAATTDPKTELNHFCQRYCQRPVTKADISYTTNKFGNQYQSIVKLDCIQGQEYAGHLCLNQKEAEKSAAEQAVMAFKPQMATLPPPASKDPKKKKERPRLTPAELAAKKAKQAEEGDNPAVTPKTKLNALVMKIAKRYLQKGETIYETKTYAGGGHQATVQLKALPGDWGSRVWAGHVSSTKQKAEQSAAEIALKQISEDTEMMTEAAKPKGAGKGKGKGKGKGFGFMWGPWDWQMMWGGGPSGPNLPRERVTEEPVKGEVLEWKESFGWLKSSAPIDHPSAKQREGKIYASKKDVTSGTIETGSRVSFHVYKDAQGLGAEEVQVGRLVTQRLCSMNMFRVHGVLRNKENAKWAEGISGLELFEADSRDALALQDPLSTANAVVCTTGVPAFGIAGQWEKGNHPESVDHFGVKNAAHVWSAASGPKRRFVLMSSIGVTRRDGFPYSILNGGGVLDAKAKGEAAVRELATQRGFGVTVVRPGQLFGGPYDNNRYLGTLFQLDKDSSVQAVKLEAGDTAVGDTLRSSLAGVLVRSLFCAEPDMEFAELLLVLNAGSSSLKYALFSIAGAPARWSRVVHGLAEGIATKTECRIKEETHEGKKVHKVDLPDHRTALSRVVDLLPGKDNISSVGHRVVHGGESFKSAALINQTVMQAVRNATVLAPLHNPWNILGIEVAEELFGRDCPQVAVFDTAFHQTMPPRAYMYALPYDLYKTHHIRKYGFHGTSYLYVAEETSRVLKKPLDKLNIIACHVGNGASMAAIKQGRCVDTTMGMTPLEGLVMGTRCGDIDPALPSHLIEQLGYSVKEVNNLMNKESGLLGLCGLSDDRDVEQEYFEQKPRGTLAKEVQVYRMRKYLGAFMVALDGQVDALVFTGGLGEKSHLLRTLVCQGLDRLGLEIVEEANQAKGGRFSENTRLDSARLSTQIWVIPTDEVINEDGEPPSEEAIDAMLRTMSPEAAEADEQMQKRLGLAGETFGKAVENVVSGKLFDK</sequence>
<evidence type="ECO:0000256" key="5">
    <source>
        <dbReference type="HAMAP-Rule" id="MF_03131"/>
    </source>
</evidence>
<dbReference type="CDD" id="cd24010">
    <property type="entry name" value="ASKHA_NBD_AcK_PK"/>
    <property type="match status" value="1"/>
</dbReference>
<organism evidence="9 10">
    <name type="scientific">Symbiodinium microadriaticum</name>
    <name type="common">Dinoflagellate</name>
    <name type="synonym">Zooxanthella microadriatica</name>
    <dbReference type="NCBI Taxonomy" id="2951"/>
    <lineage>
        <taxon>Eukaryota</taxon>
        <taxon>Sar</taxon>
        <taxon>Alveolata</taxon>
        <taxon>Dinophyceae</taxon>
        <taxon>Suessiales</taxon>
        <taxon>Symbiodiniaceae</taxon>
        <taxon>Symbiodinium</taxon>
    </lineage>
</organism>
<feature type="binding site" evidence="5">
    <location>
        <position position="656"/>
    </location>
    <ligand>
        <name>Mg(2+)</name>
        <dbReference type="ChEBI" id="CHEBI:18420"/>
    </ligand>
</feature>
<dbReference type="GO" id="GO:0008776">
    <property type="term" value="F:acetate kinase activity"/>
    <property type="evidence" value="ECO:0007669"/>
    <property type="project" value="UniProtKB-UniRule"/>
</dbReference>
<comment type="catalytic activity">
    <reaction evidence="5">
        <text>acetate + ATP = acetyl phosphate + ADP</text>
        <dbReference type="Rhea" id="RHEA:11352"/>
        <dbReference type="ChEBI" id="CHEBI:22191"/>
        <dbReference type="ChEBI" id="CHEBI:30089"/>
        <dbReference type="ChEBI" id="CHEBI:30616"/>
        <dbReference type="ChEBI" id="CHEBI:456216"/>
        <dbReference type="EC" id="2.7.2.1"/>
    </reaction>
</comment>
<dbReference type="NCBIfam" id="TIGR00016">
    <property type="entry name" value="ackA"/>
    <property type="match status" value="1"/>
</dbReference>
<comment type="similarity">
    <text evidence="5">Belongs to the acetokinase family.</text>
</comment>
<feature type="site" description="Transition state stabilizer" evidence="5">
    <location>
        <position position="887"/>
    </location>
</feature>
<dbReference type="SUPFAM" id="SSF53067">
    <property type="entry name" value="Actin-like ATPase domain"/>
    <property type="match status" value="2"/>
</dbReference>
<evidence type="ECO:0000256" key="3">
    <source>
        <dbReference type="ARBA" id="ARBA00022777"/>
    </source>
</evidence>
<evidence type="ECO:0000259" key="8">
    <source>
        <dbReference type="Pfam" id="PF13460"/>
    </source>
</evidence>
<dbReference type="SUPFAM" id="SSF51735">
    <property type="entry name" value="NAD(P)-binding Rossmann-fold domains"/>
    <property type="match status" value="1"/>
</dbReference>
<comment type="cofactor">
    <cofactor evidence="5">
        <name>Mg(2+)</name>
        <dbReference type="ChEBI" id="CHEBI:18420"/>
    </cofactor>
</comment>
<feature type="compositionally biased region" description="Low complexity" evidence="6">
    <location>
        <begin position="64"/>
        <end position="74"/>
    </location>
</feature>
<dbReference type="HAMAP" id="MF_00020">
    <property type="entry name" value="Acetate_kinase"/>
    <property type="match status" value="1"/>
</dbReference>
<dbReference type="Proteomes" id="UP000186817">
    <property type="component" value="Unassembled WGS sequence"/>
</dbReference>
<dbReference type="Gene3D" id="3.30.420.40">
    <property type="match status" value="2"/>
</dbReference>
<feature type="binding site" evidence="5">
    <location>
        <position position="663"/>
    </location>
    <ligand>
        <name>ATP</name>
        <dbReference type="ChEBI" id="CHEBI:30616"/>
    </ligand>
</feature>